<dbReference type="PANTHER" id="PTHR13504:SF34">
    <property type="entry name" value="PROTEIN ADENYLYLTRANSFERASE FICD"/>
    <property type="match status" value="1"/>
</dbReference>
<dbReference type="AlphaFoldDB" id="A0AA88HZE6"/>
<keyword evidence="11" id="KW-1133">Transmembrane helix</keyword>
<evidence type="ECO:0000256" key="16">
    <source>
        <dbReference type="ARBA" id="ARBA00048696"/>
    </source>
</evidence>
<dbReference type="GO" id="GO:0070733">
    <property type="term" value="F:AMPylase activity"/>
    <property type="evidence" value="ECO:0007669"/>
    <property type="project" value="UniProtKB-EC"/>
</dbReference>
<feature type="binding site" evidence="19">
    <location>
        <begin position="475"/>
        <end position="482"/>
    </location>
    <ligand>
        <name>ATP</name>
        <dbReference type="ChEBI" id="CHEBI:30616"/>
    </ligand>
</feature>
<dbReference type="EMBL" id="JAVRJZ010000011">
    <property type="protein sequence ID" value="KAK2717054.1"/>
    <property type="molecule type" value="Genomic_DNA"/>
</dbReference>
<dbReference type="Gene3D" id="1.25.40.10">
    <property type="entry name" value="Tetratricopeptide repeat domain"/>
    <property type="match status" value="1"/>
</dbReference>
<reference evidence="24" key="1">
    <citation type="submission" date="2023-07" db="EMBL/GenBank/DDBJ databases">
        <title>Chromosome-level genome assembly of Artemia franciscana.</title>
        <authorList>
            <person name="Jo E."/>
        </authorList>
    </citation>
    <scope>NUCLEOTIDE SEQUENCE</scope>
    <source>
        <tissue evidence="24">Whole body</tissue>
    </source>
</reference>
<evidence type="ECO:0000256" key="13">
    <source>
        <dbReference type="ARBA" id="ARBA00030885"/>
    </source>
</evidence>
<feature type="repeat" description="TPR" evidence="21">
    <location>
        <begin position="214"/>
        <end position="247"/>
    </location>
</feature>
<evidence type="ECO:0000256" key="3">
    <source>
        <dbReference type="ARBA" id="ARBA00014915"/>
    </source>
</evidence>
<dbReference type="EC" id="2.7.7.108" evidence="14"/>
<feature type="region of interest" description="Disordered" evidence="22">
    <location>
        <begin position="59"/>
        <end position="87"/>
    </location>
</feature>
<dbReference type="InterPro" id="IPR040198">
    <property type="entry name" value="Fido_containing"/>
</dbReference>
<evidence type="ECO:0000256" key="14">
    <source>
        <dbReference type="ARBA" id="ARBA00034531"/>
    </source>
</evidence>
<dbReference type="Pfam" id="PF02661">
    <property type="entry name" value="Fic"/>
    <property type="match status" value="1"/>
</dbReference>
<evidence type="ECO:0000259" key="23">
    <source>
        <dbReference type="PROSITE" id="PS51459"/>
    </source>
</evidence>
<keyword evidence="12" id="KW-0472">Membrane</keyword>
<dbReference type="InterPro" id="IPR019734">
    <property type="entry name" value="TPR_rpt"/>
</dbReference>
<evidence type="ECO:0000256" key="20">
    <source>
        <dbReference type="PIRSR" id="PIRSR640198-3"/>
    </source>
</evidence>
<comment type="similarity">
    <text evidence="2">Belongs to the fic family.</text>
</comment>
<dbReference type="Proteomes" id="UP001187531">
    <property type="component" value="Unassembled WGS sequence"/>
</dbReference>
<dbReference type="SUPFAM" id="SSF48452">
    <property type="entry name" value="TPR-like"/>
    <property type="match status" value="1"/>
</dbReference>
<dbReference type="InterPro" id="IPR036597">
    <property type="entry name" value="Fido-like_dom_sf"/>
</dbReference>
<evidence type="ECO:0000256" key="15">
    <source>
        <dbReference type="ARBA" id="ARBA00047939"/>
    </source>
</evidence>
<keyword evidence="5" id="KW-0812">Transmembrane</keyword>
<dbReference type="Gene3D" id="1.10.3290.10">
    <property type="entry name" value="Fido-like domain"/>
    <property type="match status" value="1"/>
</dbReference>
<dbReference type="GO" id="GO:0005524">
    <property type="term" value="F:ATP binding"/>
    <property type="evidence" value="ECO:0007669"/>
    <property type="project" value="UniProtKB-KW"/>
</dbReference>
<keyword evidence="25" id="KW-1185">Reference proteome</keyword>
<sequence length="586" mass="66135">MTSQTTEVVINHAVKIENLGQCDKDLMPVLKFEFHYAGTLKPYDKFSEQRYSKETDSIFHDENRDSKRTSYVSPHNMSPMKTGASSQSIYHQTKVKDETINLPPKQIIFESEKAISAKSQDKACNNIINPIKVTKYKNEALYIKETHIPEEVIPQLQKPPLASATPAENGMHRGTDVLISSQIHPSGVGFTLSCTLGVTSVDGQTQNKSKINEALVAMHYGNLMKNSGRYQKAERLLKHALALSPDHPDILNSYGEHLEGIRCNYVEADSYYKKALSVSPRHSHALENHKRTLPLVEKFDECMLQNIARTKEKIVNFPGEAVLSKVSDDIKFQYIYHTTGIEGNTMSLAETREVLESQKCPSGKSLTERNEILGIDSALKYLWSTLLNKPGDISEKDILQIHEYVLGMVDPGESGTYRHTQVYINGHKPPPPQDVKFLMSEFIIWLNSSEARSLHPIKYAALAHYKLVNIHPFTDGNGRTSRLLMNLILMRAKYPLVIIDKERKAQYFAALEAAQKYDIRPFIRFIAFSVEQTLNEYLFAIDKISVGGSAPVHSLEANICKDQSKKSRRNDDKPSRSILVKAFIPA</sequence>
<feature type="site" description="Important for autoinhibition of adenylyltransferase activity" evidence="20">
    <location>
        <position position="342"/>
    </location>
</feature>
<dbReference type="SUPFAM" id="SSF140931">
    <property type="entry name" value="Fic-like"/>
    <property type="match status" value="1"/>
</dbReference>
<evidence type="ECO:0000256" key="19">
    <source>
        <dbReference type="PIRSR" id="PIRSR640198-2"/>
    </source>
</evidence>
<evidence type="ECO:0000256" key="12">
    <source>
        <dbReference type="ARBA" id="ARBA00023136"/>
    </source>
</evidence>
<evidence type="ECO:0000256" key="5">
    <source>
        <dbReference type="ARBA" id="ARBA00022692"/>
    </source>
</evidence>
<feature type="domain" description="Fido" evidence="23">
    <location>
        <begin position="393"/>
        <end position="528"/>
    </location>
</feature>
<protein>
    <recommendedName>
        <fullName evidence="3">Protein adenylyltransferase Fic</fullName>
        <ecNumber evidence="14">2.7.7.108</ecNumber>
    </recommendedName>
    <alternativeName>
        <fullName evidence="13">De-AMPylase Fic</fullName>
    </alternativeName>
</protein>
<evidence type="ECO:0000256" key="6">
    <source>
        <dbReference type="ARBA" id="ARBA00022695"/>
    </source>
</evidence>
<evidence type="ECO:0000256" key="11">
    <source>
        <dbReference type="ARBA" id="ARBA00022989"/>
    </source>
</evidence>
<evidence type="ECO:0000256" key="4">
    <source>
        <dbReference type="ARBA" id="ARBA00022679"/>
    </source>
</evidence>
<feature type="active site" evidence="18">
    <location>
        <position position="471"/>
    </location>
</feature>
<keyword evidence="7" id="KW-0677">Repeat</keyword>
<dbReference type="PANTHER" id="PTHR13504">
    <property type="entry name" value="FIDO DOMAIN-CONTAINING PROTEIN DDB_G0283145"/>
    <property type="match status" value="1"/>
</dbReference>
<comment type="subcellular location">
    <subcellularLocation>
        <location evidence="1">Membrane</location>
        <topology evidence="1">Single-pass membrane protein</topology>
    </subcellularLocation>
</comment>
<accession>A0AA88HZE6</accession>
<comment type="catalytic activity">
    <reaction evidence="16">
        <text>L-tyrosyl-[protein] + ATP = O-(5'-adenylyl)-L-tyrosyl-[protein] + diphosphate</text>
        <dbReference type="Rhea" id="RHEA:54288"/>
        <dbReference type="Rhea" id="RHEA-COMP:10136"/>
        <dbReference type="Rhea" id="RHEA-COMP:13846"/>
        <dbReference type="ChEBI" id="CHEBI:30616"/>
        <dbReference type="ChEBI" id="CHEBI:33019"/>
        <dbReference type="ChEBI" id="CHEBI:46858"/>
        <dbReference type="ChEBI" id="CHEBI:83624"/>
        <dbReference type="EC" id="2.7.7.108"/>
    </reaction>
</comment>
<evidence type="ECO:0000256" key="1">
    <source>
        <dbReference type="ARBA" id="ARBA00004167"/>
    </source>
</evidence>
<evidence type="ECO:0000256" key="9">
    <source>
        <dbReference type="ARBA" id="ARBA00022803"/>
    </source>
</evidence>
<evidence type="ECO:0000256" key="8">
    <source>
        <dbReference type="ARBA" id="ARBA00022741"/>
    </source>
</evidence>
<dbReference type="InterPro" id="IPR003812">
    <property type="entry name" value="Fido"/>
</dbReference>
<comment type="catalytic activity">
    <reaction evidence="15">
        <text>L-threonyl-[protein] + ATP = 3-O-(5'-adenylyl)-L-threonyl-[protein] + diphosphate</text>
        <dbReference type="Rhea" id="RHEA:54292"/>
        <dbReference type="Rhea" id="RHEA-COMP:11060"/>
        <dbReference type="Rhea" id="RHEA-COMP:13847"/>
        <dbReference type="ChEBI" id="CHEBI:30013"/>
        <dbReference type="ChEBI" id="CHEBI:30616"/>
        <dbReference type="ChEBI" id="CHEBI:33019"/>
        <dbReference type="ChEBI" id="CHEBI:138113"/>
        <dbReference type="EC" id="2.7.7.108"/>
    </reaction>
</comment>
<evidence type="ECO:0000256" key="7">
    <source>
        <dbReference type="ARBA" id="ARBA00022737"/>
    </source>
</evidence>
<feature type="compositionally biased region" description="Basic and acidic residues" evidence="22">
    <location>
        <begin position="59"/>
        <end position="68"/>
    </location>
</feature>
<organism evidence="24 25">
    <name type="scientific">Artemia franciscana</name>
    <name type="common">Brine shrimp</name>
    <name type="synonym">Artemia sanfranciscana</name>
    <dbReference type="NCBI Taxonomy" id="6661"/>
    <lineage>
        <taxon>Eukaryota</taxon>
        <taxon>Metazoa</taxon>
        <taxon>Ecdysozoa</taxon>
        <taxon>Arthropoda</taxon>
        <taxon>Crustacea</taxon>
        <taxon>Branchiopoda</taxon>
        <taxon>Anostraca</taxon>
        <taxon>Artemiidae</taxon>
        <taxon>Artemia</taxon>
    </lineage>
</organism>
<evidence type="ECO:0000256" key="22">
    <source>
        <dbReference type="SAM" id="MobiDB-lite"/>
    </source>
</evidence>
<dbReference type="PROSITE" id="PS51459">
    <property type="entry name" value="FIDO"/>
    <property type="match status" value="1"/>
</dbReference>
<evidence type="ECO:0000256" key="17">
    <source>
        <dbReference type="ARBA" id="ARBA00049297"/>
    </source>
</evidence>
<dbReference type="GO" id="GO:0016020">
    <property type="term" value="C:membrane"/>
    <property type="evidence" value="ECO:0007669"/>
    <property type="project" value="UniProtKB-SubCell"/>
</dbReference>
<dbReference type="InterPro" id="IPR011990">
    <property type="entry name" value="TPR-like_helical_dom_sf"/>
</dbReference>
<keyword evidence="10 19" id="KW-0067">ATP-binding</keyword>
<evidence type="ECO:0000313" key="25">
    <source>
        <dbReference type="Proteomes" id="UP001187531"/>
    </source>
</evidence>
<keyword evidence="9 21" id="KW-0802">TPR repeat</keyword>
<keyword evidence="4" id="KW-0808">Transferase</keyword>
<dbReference type="PROSITE" id="PS50005">
    <property type="entry name" value="TPR"/>
    <property type="match status" value="1"/>
</dbReference>
<keyword evidence="6" id="KW-0548">Nucleotidyltransferase</keyword>
<gene>
    <name evidence="24" type="ORF">QYM36_007260</name>
</gene>
<evidence type="ECO:0000256" key="10">
    <source>
        <dbReference type="ARBA" id="ARBA00022840"/>
    </source>
</evidence>
<keyword evidence="8 19" id="KW-0547">Nucleotide-binding</keyword>
<evidence type="ECO:0000256" key="2">
    <source>
        <dbReference type="ARBA" id="ARBA00009742"/>
    </source>
</evidence>
<evidence type="ECO:0000313" key="24">
    <source>
        <dbReference type="EMBL" id="KAK2717054.1"/>
    </source>
</evidence>
<evidence type="ECO:0000256" key="21">
    <source>
        <dbReference type="PROSITE-ProRule" id="PRU00339"/>
    </source>
</evidence>
<name>A0AA88HZE6_ARTSF</name>
<evidence type="ECO:0000256" key="18">
    <source>
        <dbReference type="PIRSR" id="PIRSR640198-1"/>
    </source>
</evidence>
<comment type="catalytic activity">
    <reaction evidence="17">
        <text>3-O-(5'-adenylyl)-L-threonyl-[protein] + H2O = L-threonyl-[protein] + AMP + H(+)</text>
        <dbReference type="Rhea" id="RHEA:55932"/>
        <dbReference type="Rhea" id="RHEA-COMP:11060"/>
        <dbReference type="Rhea" id="RHEA-COMP:13847"/>
        <dbReference type="ChEBI" id="CHEBI:15377"/>
        <dbReference type="ChEBI" id="CHEBI:15378"/>
        <dbReference type="ChEBI" id="CHEBI:30013"/>
        <dbReference type="ChEBI" id="CHEBI:138113"/>
        <dbReference type="ChEBI" id="CHEBI:456215"/>
    </reaction>
</comment>
<proteinExistence type="inferred from homology"/>
<comment type="caution">
    <text evidence="24">The sequence shown here is derived from an EMBL/GenBank/DDBJ whole genome shotgun (WGS) entry which is preliminary data.</text>
</comment>